<comment type="caution">
    <text evidence="3">The sequence shown here is derived from an EMBL/GenBank/DDBJ whole genome shotgun (WGS) entry which is preliminary data.</text>
</comment>
<feature type="region of interest" description="Disordered" evidence="1">
    <location>
        <begin position="222"/>
        <end position="358"/>
    </location>
</feature>
<feature type="compositionally biased region" description="Low complexity" evidence="1">
    <location>
        <begin position="316"/>
        <end position="335"/>
    </location>
</feature>
<name>A0AA43TW33_9LECA</name>
<evidence type="ECO:0000256" key="2">
    <source>
        <dbReference type="SAM" id="Phobius"/>
    </source>
</evidence>
<dbReference type="Gene3D" id="2.30.30.40">
    <property type="entry name" value="SH3 Domains"/>
    <property type="match status" value="1"/>
</dbReference>
<feature type="compositionally biased region" description="Polar residues" evidence="1">
    <location>
        <begin position="270"/>
        <end position="281"/>
    </location>
</feature>
<evidence type="ECO:0000256" key="1">
    <source>
        <dbReference type="SAM" id="MobiDB-lite"/>
    </source>
</evidence>
<keyword evidence="2" id="KW-0472">Membrane</keyword>
<accession>A0AA43TW33</accession>
<dbReference type="SUPFAM" id="SSF50044">
    <property type="entry name" value="SH3-domain"/>
    <property type="match status" value="1"/>
</dbReference>
<reference evidence="3" key="1">
    <citation type="journal article" date="2023" name="Genome Biol. Evol.">
        <title>First Whole Genome Sequence and Flow Cytometry Genome Size Data for the Lichen-Forming Fungus Ramalina farinacea (Ascomycota).</title>
        <authorList>
            <person name="Llewellyn T."/>
            <person name="Mian S."/>
            <person name="Hill R."/>
            <person name="Leitch I.J."/>
            <person name="Gaya E."/>
        </authorList>
    </citation>
    <scope>NUCLEOTIDE SEQUENCE</scope>
    <source>
        <strain evidence="3">LIQ254RAFAR</strain>
    </source>
</reference>
<evidence type="ECO:0000313" key="4">
    <source>
        <dbReference type="Proteomes" id="UP001161017"/>
    </source>
</evidence>
<sequence>MPSIQSVLDFHRLGAFFDIVSSDIYPLHWPLITNYSPFLAFVSSVEQFDSRLSDYVNGSYVQTRYQQLLGCKFYQSLFSVRSCFTTAVCGDMRKKNQAALEALTDETQAQQATSEEGIAMNSQLCSNPRQGFMDQVRADFTNCALPSDSLSTGCLTGEANESDDSSPSATSSASARPGMGHHNGLSGGQIAGIVVGTVVGAALLLGLLLLCCVCLRRRRRGRGSQASLNQPTSQRQRGPSMAYAPSGSQTLPPDYGPQPGGRVARMSALEGNSSDSPSYGNTAAVAGAAGSHRKYGDASDSDAFNDTPESRGGGAAPAAGKRGGSLSSQSALGALDDYSSPNTEGQVSSPDGVTSGQSEQLPFFKDYYSQDEIHPNDKVSVLWAYQPRAGDEFQLDRGDMLKVVGIWDDGWATGVRINERAEDYEAKRKVHRDSGVSNSSNRMDTSPSGELKAFPLVCVCLPEYWKQTIQDDRGSDSEGHSPPATSS</sequence>
<feature type="compositionally biased region" description="Polar residues" evidence="1">
    <location>
        <begin position="224"/>
        <end position="237"/>
    </location>
</feature>
<feature type="transmembrane region" description="Helical" evidence="2">
    <location>
        <begin position="190"/>
        <end position="215"/>
    </location>
</feature>
<feature type="compositionally biased region" description="Low complexity" evidence="1">
    <location>
        <begin position="165"/>
        <end position="175"/>
    </location>
</feature>
<protein>
    <recommendedName>
        <fullName evidence="5">SH3 domain-containing protein</fullName>
    </recommendedName>
</protein>
<keyword evidence="4" id="KW-1185">Reference proteome</keyword>
<keyword evidence="2" id="KW-0812">Transmembrane</keyword>
<dbReference type="EMBL" id="JAPUFD010000003">
    <property type="protein sequence ID" value="MDI1486392.1"/>
    <property type="molecule type" value="Genomic_DNA"/>
</dbReference>
<gene>
    <name evidence="3" type="ORF">OHK93_005620</name>
</gene>
<dbReference type="InterPro" id="IPR036028">
    <property type="entry name" value="SH3-like_dom_sf"/>
</dbReference>
<evidence type="ECO:0000313" key="3">
    <source>
        <dbReference type="EMBL" id="MDI1486392.1"/>
    </source>
</evidence>
<keyword evidence="2" id="KW-1133">Transmembrane helix</keyword>
<evidence type="ECO:0008006" key="5">
    <source>
        <dbReference type="Google" id="ProtNLM"/>
    </source>
</evidence>
<feature type="region of interest" description="Disordered" evidence="1">
    <location>
        <begin position="154"/>
        <end position="181"/>
    </location>
</feature>
<organism evidence="3 4">
    <name type="scientific">Ramalina farinacea</name>
    <dbReference type="NCBI Taxonomy" id="258253"/>
    <lineage>
        <taxon>Eukaryota</taxon>
        <taxon>Fungi</taxon>
        <taxon>Dikarya</taxon>
        <taxon>Ascomycota</taxon>
        <taxon>Pezizomycotina</taxon>
        <taxon>Lecanoromycetes</taxon>
        <taxon>OSLEUM clade</taxon>
        <taxon>Lecanoromycetidae</taxon>
        <taxon>Lecanorales</taxon>
        <taxon>Lecanorineae</taxon>
        <taxon>Ramalinaceae</taxon>
        <taxon>Ramalina</taxon>
    </lineage>
</organism>
<proteinExistence type="predicted"/>
<dbReference type="Proteomes" id="UP001161017">
    <property type="component" value="Unassembled WGS sequence"/>
</dbReference>
<dbReference type="AlphaFoldDB" id="A0AA43TW33"/>
<feature type="compositionally biased region" description="Polar residues" evidence="1">
    <location>
        <begin position="339"/>
        <end position="358"/>
    </location>
</feature>